<dbReference type="Pfam" id="PF13302">
    <property type="entry name" value="Acetyltransf_3"/>
    <property type="match status" value="1"/>
</dbReference>
<dbReference type="PANTHER" id="PTHR43792:SF1">
    <property type="entry name" value="N-ACETYLTRANSFERASE DOMAIN-CONTAINING PROTEIN"/>
    <property type="match status" value="1"/>
</dbReference>
<organism evidence="2 3">
    <name type="scientific">Kitasatospora terrestris</name>
    <dbReference type="NCBI Taxonomy" id="258051"/>
    <lineage>
        <taxon>Bacteria</taxon>
        <taxon>Bacillati</taxon>
        <taxon>Actinomycetota</taxon>
        <taxon>Actinomycetes</taxon>
        <taxon>Kitasatosporales</taxon>
        <taxon>Streptomycetaceae</taxon>
        <taxon>Kitasatospora</taxon>
    </lineage>
</organism>
<evidence type="ECO:0000259" key="1">
    <source>
        <dbReference type="PROSITE" id="PS51186"/>
    </source>
</evidence>
<dbReference type="InterPro" id="IPR016181">
    <property type="entry name" value="Acyl_CoA_acyltransferase"/>
</dbReference>
<dbReference type="PROSITE" id="PS51186">
    <property type="entry name" value="GNAT"/>
    <property type="match status" value="1"/>
</dbReference>
<name>A0ABP9DUE3_9ACTN</name>
<gene>
    <name evidence="2" type="ORF">GCM10023235_38030</name>
</gene>
<keyword evidence="3" id="KW-1185">Reference proteome</keyword>
<evidence type="ECO:0000313" key="3">
    <source>
        <dbReference type="Proteomes" id="UP001501752"/>
    </source>
</evidence>
<dbReference type="RefSeq" id="WP_345698038.1">
    <property type="nucleotide sequence ID" value="NZ_BAABIS010000001.1"/>
</dbReference>
<dbReference type="PANTHER" id="PTHR43792">
    <property type="entry name" value="GNAT FAMILY, PUTATIVE (AFU_ORTHOLOGUE AFUA_3G00765)-RELATED-RELATED"/>
    <property type="match status" value="1"/>
</dbReference>
<proteinExistence type="predicted"/>
<comment type="caution">
    <text evidence="2">The sequence shown here is derived from an EMBL/GenBank/DDBJ whole genome shotgun (WGS) entry which is preliminary data.</text>
</comment>
<dbReference type="Proteomes" id="UP001501752">
    <property type="component" value="Unassembled WGS sequence"/>
</dbReference>
<accession>A0ABP9DUE3</accession>
<dbReference type="InterPro" id="IPR051531">
    <property type="entry name" value="N-acetyltransferase"/>
</dbReference>
<dbReference type="Gene3D" id="3.40.630.30">
    <property type="match status" value="1"/>
</dbReference>
<dbReference type="SUPFAM" id="SSF55729">
    <property type="entry name" value="Acyl-CoA N-acyltransferases (Nat)"/>
    <property type="match status" value="1"/>
</dbReference>
<sequence length="183" mass="20676">MSDFSELHRMLTDRLDLRAVGQHDLDALHRINADPRTWTHLPEGRHASLATTRDWIDRAAARWHTDGLSYWTARLRGTGEVIGIGGAQRHEPGFWNLYYRFDPAHWGRGYATELARAAHDAAYRHDPDLPFIAWVHAHNAASRAVADRLGLTDLGLRPDPAFGEPMHCYADREVGVLSRRAGV</sequence>
<evidence type="ECO:0000313" key="2">
    <source>
        <dbReference type="EMBL" id="GAA4856836.1"/>
    </source>
</evidence>
<feature type="domain" description="N-acetyltransferase" evidence="1">
    <location>
        <begin position="15"/>
        <end position="171"/>
    </location>
</feature>
<dbReference type="InterPro" id="IPR000182">
    <property type="entry name" value="GNAT_dom"/>
</dbReference>
<reference evidence="3" key="1">
    <citation type="journal article" date="2019" name="Int. J. Syst. Evol. Microbiol.">
        <title>The Global Catalogue of Microorganisms (GCM) 10K type strain sequencing project: providing services to taxonomists for standard genome sequencing and annotation.</title>
        <authorList>
            <consortium name="The Broad Institute Genomics Platform"/>
            <consortium name="The Broad Institute Genome Sequencing Center for Infectious Disease"/>
            <person name="Wu L."/>
            <person name="Ma J."/>
        </authorList>
    </citation>
    <scope>NUCLEOTIDE SEQUENCE [LARGE SCALE GENOMIC DNA]</scope>
    <source>
        <strain evidence="3">JCM 13006</strain>
    </source>
</reference>
<protein>
    <submittedName>
        <fullName evidence="2">GNAT family N-acetyltransferase</fullName>
    </submittedName>
</protein>
<dbReference type="EMBL" id="BAABIS010000001">
    <property type="protein sequence ID" value="GAA4856836.1"/>
    <property type="molecule type" value="Genomic_DNA"/>
</dbReference>